<evidence type="ECO:0000256" key="2">
    <source>
        <dbReference type="ARBA" id="ARBA00010790"/>
    </source>
</evidence>
<comment type="cofactor">
    <cofactor evidence="1 5">
        <name>FAD</name>
        <dbReference type="ChEBI" id="CHEBI:57692"/>
    </cofactor>
</comment>
<keyword evidence="3 6" id="KW-0285">Flavoprotein</keyword>
<dbReference type="Proteomes" id="UP000231553">
    <property type="component" value="Unassembled WGS sequence"/>
</dbReference>
<evidence type="ECO:0000259" key="8">
    <source>
        <dbReference type="PROSITE" id="PS00623"/>
    </source>
</evidence>
<dbReference type="SUPFAM" id="SSF54373">
    <property type="entry name" value="FAD-linked reductases, C-terminal domain"/>
    <property type="match status" value="1"/>
</dbReference>
<dbReference type="PIRSF" id="PIRSF000137">
    <property type="entry name" value="Alcohol_oxidase"/>
    <property type="match status" value="1"/>
</dbReference>
<evidence type="ECO:0000256" key="5">
    <source>
        <dbReference type="PIRSR" id="PIRSR000137-2"/>
    </source>
</evidence>
<dbReference type="PANTHER" id="PTHR11552:SF147">
    <property type="entry name" value="CHOLINE DEHYDROGENASE, MITOCHONDRIAL"/>
    <property type="match status" value="1"/>
</dbReference>
<comment type="similarity">
    <text evidence="2 6">Belongs to the GMC oxidoreductase family.</text>
</comment>
<dbReference type="InterPro" id="IPR007867">
    <property type="entry name" value="GMC_OxRtase_C"/>
</dbReference>
<sequence length="533" mass="58413">MDYDYIIAGAGSAGCVLANRLSAEPNTKVLLLEAGPEDRNFWLSIPLGFGKVLTNPKINWCFESEPEPYANNKRDYLPRGKVLGGSSSINGMIYMRGQPADYDTWAQMGCRGWSYDDVLPYFRKAENNQRGECEFHGVGGPLQVTDQTEVTPISRALIEAGAEVGLAHNPDFNGAVQEGIGLAQVTMQRGRRSSTAQAYLKPVRSRPNLHVHTGAHVLRVLLEGKRASGVRYSRGGRVTEARAGRAVILSGGVYGSPHMLELSGIGDANRLRAIGIEVAHHLPGVGEGMQDHQVYRLRWRLKNAPGTFNERTRGIRGLTEGLRYYMNGTGVLASPTNPVNAFFRTRPELATPDTHLQVFPGSYNSMQDRRLHRHPGITLGPTLLRPESRGSVHAKSSDPFEAPSIVTNILGTESDRQTALLAMKFARRLMETRPIQPFYECELTPGKDVQTDDEFLAYARETGGSNFHATSSCRMGHDDDQMAVVDTRLRVCGIEGLRVVDASVMPKVVSGNTNAPTIMIAEKAADMLLEDAV</sequence>
<feature type="binding site" evidence="5">
    <location>
        <position position="82"/>
    </location>
    <ligand>
        <name>FAD</name>
        <dbReference type="ChEBI" id="CHEBI:57692"/>
    </ligand>
</feature>
<dbReference type="OrthoDB" id="9785276at2"/>
<evidence type="ECO:0000313" key="10">
    <source>
        <dbReference type="Proteomes" id="UP000231553"/>
    </source>
</evidence>
<keyword evidence="10" id="KW-1185">Reference proteome</keyword>
<gene>
    <name evidence="9" type="ORF">CVM52_03695</name>
</gene>
<evidence type="ECO:0000256" key="7">
    <source>
        <dbReference type="SAM" id="MobiDB-lite"/>
    </source>
</evidence>
<evidence type="ECO:0000256" key="1">
    <source>
        <dbReference type="ARBA" id="ARBA00001974"/>
    </source>
</evidence>
<dbReference type="AlphaFoldDB" id="A0A2M8J5L0"/>
<comment type="caution">
    <text evidence="9">The sequence shown here is derived from an EMBL/GenBank/DDBJ whole genome shotgun (WGS) entry which is preliminary data.</text>
</comment>
<feature type="domain" description="Glucose-methanol-choline oxidoreductase N-terminal" evidence="8">
    <location>
        <begin position="80"/>
        <end position="103"/>
    </location>
</feature>
<keyword evidence="4 5" id="KW-0274">FAD</keyword>
<dbReference type="Gene3D" id="3.30.560.10">
    <property type="entry name" value="Glucose Oxidase, domain 3"/>
    <property type="match status" value="1"/>
</dbReference>
<evidence type="ECO:0000256" key="6">
    <source>
        <dbReference type="RuleBase" id="RU003968"/>
    </source>
</evidence>
<dbReference type="GO" id="GO:0016614">
    <property type="term" value="F:oxidoreductase activity, acting on CH-OH group of donors"/>
    <property type="evidence" value="ECO:0007669"/>
    <property type="project" value="InterPro"/>
</dbReference>
<dbReference type="EMBL" id="PGTB01000005">
    <property type="protein sequence ID" value="PJE38063.1"/>
    <property type="molecule type" value="Genomic_DNA"/>
</dbReference>
<dbReference type="GO" id="GO:0050660">
    <property type="term" value="F:flavin adenine dinucleotide binding"/>
    <property type="evidence" value="ECO:0007669"/>
    <property type="project" value="InterPro"/>
</dbReference>
<evidence type="ECO:0000256" key="3">
    <source>
        <dbReference type="ARBA" id="ARBA00022630"/>
    </source>
</evidence>
<feature type="binding site" evidence="5">
    <location>
        <position position="217"/>
    </location>
    <ligand>
        <name>FAD</name>
        <dbReference type="ChEBI" id="CHEBI:57692"/>
    </ligand>
</feature>
<organism evidence="9 10">
    <name type="scientific">Pseudooceanicola lipolyticus</name>
    <dbReference type="NCBI Taxonomy" id="2029104"/>
    <lineage>
        <taxon>Bacteria</taxon>
        <taxon>Pseudomonadati</taxon>
        <taxon>Pseudomonadota</taxon>
        <taxon>Alphaproteobacteria</taxon>
        <taxon>Rhodobacterales</taxon>
        <taxon>Paracoccaceae</taxon>
        <taxon>Pseudooceanicola</taxon>
    </lineage>
</organism>
<dbReference type="InterPro" id="IPR000172">
    <property type="entry name" value="GMC_OxRdtase_N"/>
</dbReference>
<dbReference type="Pfam" id="PF05199">
    <property type="entry name" value="GMC_oxred_C"/>
    <property type="match status" value="1"/>
</dbReference>
<proteinExistence type="inferred from homology"/>
<dbReference type="RefSeq" id="WP_100161250.1">
    <property type="nucleotide sequence ID" value="NZ_PGTB01000005.1"/>
</dbReference>
<dbReference type="InterPro" id="IPR012132">
    <property type="entry name" value="GMC_OxRdtase"/>
</dbReference>
<dbReference type="Gene3D" id="3.50.50.60">
    <property type="entry name" value="FAD/NAD(P)-binding domain"/>
    <property type="match status" value="1"/>
</dbReference>
<accession>A0A2M8J5L0</accession>
<evidence type="ECO:0000313" key="9">
    <source>
        <dbReference type="EMBL" id="PJE38063.1"/>
    </source>
</evidence>
<name>A0A2M8J5L0_9RHOB</name>
<evidence type="ECO:0000256" key="4">
    <source>
        <dbReference type="ARBA" id="ARBA00022827"/>
    </source>
</evidence>
<dbReference type="PROSITE" id="PS00623">
    <property type="entry name" value="GMC_OXRED_1"/>
    <property type="match status" value="1"/>
</dbReference>
<feature type="region of interest" description="Disordered" evidence="7">
    <location>
        <begin position="378"/>
        <end position="398"/>
    </location>
</feature>
<protein>
    <submittedName>
        <fullName evidence="9">Choline dehydrogenase</fullName>
    </submittedName>
</protein>
<dbReference type="PANTHER" id="PTHR11552">
    <property type="entry name" value="GLUCOSE-METHANOL-CHOLINE GMC OXIDOREDUCTASE"/>
    <property type="match status" value="1"/>
</dbReference>
<reference evidence="9 10" key="1">
    <citation type="journal article" date="2018" name="Int. J. Syst. Evol. Microbiol.">
        <title>Pseudooceanicola lipolyticus sp. nov., a marine alphaproteobacterium, reclassification of Oceanicola flagellatus as Pseudooceanicola flagellatus comb. nov. and emended description of the genus Pseudooceanicola.</title>
        <authorList>
            <person name="Huang M.-M."/>
            <person name="Guo L.-L."/>
            <person name="Wu Y.-H."/>
            <person name="Lai Q.-L."/>
            <person name="Shao Z.-Z."/>
            <person name="Wang C.-S."/>
            <person name="Wu M."/>
            <person name="Xu X.-W."/>
        </authorList>
    </citation>
    <scope>NUCLEOTIDE SEQUENCE [LARGE SCALE GENOMIC DNA]</scope>
    <source>
        <strain evidence="9 10">157</strain>
    </source>
</reference>
<dbReference type="SUPFAM" id="SSF51905">
    <property type="entry name" value="FAD/NAD(P)-binding domain"/>
    <property type="match status" value="1"/>
</dbReference>
<feature type="compositionally biased region" description="Basic and acidic residues" evidence="7">
    <location>
        <begin position="386"/>
        <end position="398"/>
    </location>
</feature>
<dbReference type="InterPro" id="IPR036188">
    <property type="entry name" value="FAD/NAD-bd_sf"/>
</dbReference>
<dbReference type="Pfam" id="PF00732">
    <property type="entry name" value="GMC_oxred_N"/>
    <property type="match status" value="1"/>
</dbReference>